<evidence type="ECO:0008006" key="4">
    <source>
        <dbReference type="Google" id="ProtNLM"/>
    </source>
</evidence>
<dbReference type="PATRIC" id="fig|1110504.5.peg.726"/>
<dbReference type="Proteomes" id="UP000003181">
    <property type="component" value="Unassembled WGS sequence"/>
</dbReference>
<dbReference type="EMBL" id="AJPR01000011">
    <property type="protein sequence ID" value="EIN15102.1"/>
    <property type="molecule type" value="Genomic_DNA"/>
</dbReference>
<accession>I5D5Z3</accession>
<keyword evidence="1" id="KW-0472">Membrane</keyword>
<feature type="transmembrane region" description="Helical" evidence="1">
    <location>
        <begin position="103"/>
        <end position="130"/>
    </location>
</feature>
<comment type="caution">
    <text evidence="2">The sequence shown here is derived from an EMBL/GenBank/DDBJ whole genome shotgun (WGS) entry which is preliminary data.</text>
</comment>
<dbReference type="AlphaFoldDB" id="I5D5Z3"/>
<evidence type="ECO:0000256" key="1">
    <source>
        <dbReference type="SAM" id="Phobius"/>
    </source>
</evidence>
<gene>
    <name evidence="2" type="ORF">MAGb_7460</name>
</gene>
<name>I5D5Z3_MYCAA</name>
<proteinExistence type="predicted"/>
<dbReference type="STRING" id="1110504.MAGb_7460"/>
<keyword evidence="1" id="KW-0812">Transmembrane</keyword>
<organism evidence="2 3">
    <name type="scientific">Mycoplasmopsis agalactiae 14628</name>
    <dbReference type="NCBI Taxonomy" id="1110504"/>
    <lineage>
        <taxon>Bacteria</taxon>
        <taxon>Bacillati</taxon>
        <taxon>Mycoplasmatota</taxon>
        <taxon>Mycoplasmoidales</taxon>
        <taxon>Metamycoplasmataceae</taxon>
        <taxon>Mycoplasmopsis</taxon>
    </lineage>
</organism>
<dbReference type="OrthoDB" id="398070at2"/>
<protein>
    <recommendedName>
        <fullName evidence="4">RDD domain-containing protein</fullName>
    </recommendedName>
</protein>
<feature type="transmembrane region" description="Helical" evidence="1">
    <location>
        <begin position="49"/>
        <end position="70"/>
    </location>
</feature>
<keyword evidence="1" id="KW-1133">Transmembrane helix</keyword>
<evidence type="ECO:0000313" key="2">
    <source>
        <dbReference type="EMBL" id="EIN15102.1"/>
    </source>
</evidence>
<sequence length="223" mass="26463">MLHKNVNFWIRLFYRLLDLITFFLLITLLSYLCVIKATNNKHIPLLNYYYFWFSSIIISLALFIVIPFAFEGRTIWMIAFRVQILCTNNAENKSTKKSLIKSYLLRSLFSFWIWLFLVLLILAFIMPWQIDNFYKFLLSPINTDNAPINFIFLERFLQTIVGLYFLFLFIDTLVIIVNKKNLGIVDSLSGSRIVWIKHYDNDESIMPKLVPFKADNKPFNIIS</sequence>
<evidence type="ECO:0000313" key="3">
    <source>
        <dbReference type="Proteomes" id="UP000003181"/>
    </source>
</evidence>
<reference evidence="2 3" key="1">
    <citation type="journal article" date="2012" name="Appl. Environ. Microbiol.">
        <title>Emergence of Atypical Mycoplasma agalactiae Strains Harboring a New Prophage and Associated with an Alpine Wild Ungulate Mortality Episode.</title>
        <authorList>
            <person name="Tardy F."/>
            <person name="Baranowski E."/>
            <person name="Nouvel L.X."/>
            <person name="Mick V."/>
            <person name="Manso-Silvan L."/>
            <person name="Thiaucourt F."/>
            <person name="Thebault P."/>
            <person name="Breton M."/>
            <person name="Sirand-Pugnet P."/>
            <person name="Blanchard A."/>
            <person name="Garnier A."/>
            <person name="Gibert P."/>
            <person name="Game Y."/>
            <person name="Poumarat F."/>
            <person name="Citti C."/>
        </authorList>
    </citation>
    <scope>NUCLEOTIDE SEQUENCE [LARGE SCALE GENOMIC DNA]</scope>
    <source>
        <strain evidence="2 3">14628</strain>
    </source>
</reference>
<feature type="transmembrane region" description="Helical" evidence="1">
    <location>
        <begin position="12"/>
        <end position="37"/>
    </location>
</feature>
<feature type="transmembrane region" description="Helical" evidence="1">
    <location>
        <begin position="156"/>
        <end position="177"/>
    </location>
</feature>